<dbReference type="PANTHER" id="PTHR21708">
    <property type="entry name" value="PROBABLE 2-DEHYDROPANTOATE 2-REDUCTASE"/>
    <property type="match status" value="1"/>
</dbReference>
<dbReference type="Gene3D" id="3.40.50.720">
    <property type="entry name" value="NAD(P)-binding Rossmann-like Domain"/>
    <property type="match status" value="2"/>
</dbReference>
<proteinExistence type="predicted"/>
<feature type="domain" description="Ketopantoate reductase N-terminal" evidence="1">
    <location>
        <begin position="16"/>
        <end position="74"/>
    </location>
</feature>
<reference evidence="4" key="1">
    <citation type="journal article" date="2005" name="Nature">
        <title>Sequencing of Aspergillus nidulans and comparative analysis with A. fumigatus and A. oryzae.</title>
        <authorList>
            <person name="Galagan J.E."/>
            <person name="Calvo S.E."/>
            <person name="Cuomo C."/>
            <person name="Ma L.J."/>
            <person name="Wortman J.R."/>
            <person name="Batzoglou S."/>
            <person name="Lee S.I."/>
            <person name="Basturkmen M."/>
            <person name="Spevak C.C."/>
            <person name="Clutterbuck J."/>
            <person name="Kapitonov V."/>
            <person name="Jurka J."/>
            <person name="Scazzocchio C."/>
            <person name="Farman M."/>
            <person name="Butler J."/>
            <person name="Purcell S."/>
            <person name="Harris S."/>
            <person name="Braus G.H."/>
            <person name="Draht O."/>
            <person name="Busch S."/>
            <person name="D'Enfert C."/>
            <person name="Bouchier C."/>
            <person name="Goldman G.H."/>
            <person name="Bell-Pedersen D."/>
            <person name="Griffiths-Jones S."/>
            <person name="Doonan J.H."/>
            <person name="Yu J."/>
            <person name="Vienken K."/>
            <person name="Pain A."/>
            <person name="Freitag M."/>
            <person name="Selker E.U."/>
            <person name="Archer D.B."/>
            <person name="Penalva M.A."/>
            <person name="Oakley B.R."/>
            <person name="Momany M."/>
            <person name="Tanaka T."/>
            <person name="Kumagai T."/>
            <person name="Asai K."/>
            <person name="Machida M."/>
            <person name="Nierman W.C."/>
            <person name="Denning D.W."/>
            <person name="Caddick M."/>
            <person name="Hynes M."/>
            <person name="Paoletti M."/>
            <person name="Fischer R."/>
            <person name="Miller B."/>
            <person name="Dyer P."/>
            <person name="Sachs M.S."/>
            <person name="Osmani S.A."/>
            <person name="Birren B.W."/>
        </authorList>
    </citation>
    <scope>NUCLEOTIDE SEQUENCE [LARGE SCALE GENOMIC DNA]</scope>
    <source>
        <strain evidence="4">FGSC A4 / ATCC 38163 / CBS 112.46 / NRRL 194 / M139</strain>
    </source>
</reference>
<sequence length="389" mass="43280">MAVSCYVVVRIQKARVLVVGPGGIGAMCSYALEQGRKAEVTAVLRSNYDAVMKYGFEIDSVQYGRISGWRPANVAPRDTTIILAQNGLNLEGPVISAFPSNPILSSVVYLRATQYAPGKILHDDPDIQRIDAFANQKFDEGVVENEAKRWITIYNSNNKLETIFDPDVKRARWRKLVYNASYNPVAAILGLDTPRVRMSRHIIDDLIRPIMREIIAAAEACGVSWFPEDLLEIVIRNDPIDTEFKPSMAQDAEKGGFMEIENIVGEPLREGMKRGVDMPTLRTVYGLLKGLQLKAKESRALWVPGFENGHPYKDAEDLVSACTLKEKIEVFCIAARFQCVKSIFLPPPSKTDVRSQRQRLEDICSSSPPAINGNGDFALGNRGNFSQDI</sequence>
<dbReference type="Proteomes" id="UP000000560">
    <property type="component" value="Chromosome V"/>
</dbReference>
<evidence type="ECO:0000313" key="4">
    <source>
        <dbReference type="Proteomes" id="UP000000560"/>
    </source>
</evidence>
<evidence type="ECO:0008006" key="5">
    <source>
        <dbReference type="Google" id="ProtNLM"/>
    </source>
</evidence>
<dbReference type="eggNOG" id="ENOG502QWBM">
    <property type="taxonomic scope" value="Eukaryota"/>
</dbReference>
<dbReference type="FunFam" id="1.10.1040.10:FF:000017">
    <property type="entry name" value="2-dehydropantoate 2-reductase"/>
    <property type="match status" value="1"/>
</dbReference>
<dbReference type="EMBL" id="BN001305">
    <property type="protein sequence ID" value="CBF80667.1"/>
    <property type="molecule type" value="Genomic_DNA"/>
</dbReference>
<dbReference type="InterPro" id="IPR051402">
    <property type="entry name" value="KPR-Related"/>
</dbReference>
<dbReference type="FunCoup" id="Q5AT86">
    <property type="interactions" value="29"/>
</dbReference>
<evidence type="ECO:0000259" key="1">
    <source>
        <dbReference type="Pfam" id="PF02558"/>
    </source>
</evidence>
<dbReference type="SUPFAM" id="SSF48179">
    <property type="entry name" value="6-phosphogluconate dehydrogenase C-terminal domain-like"/>
    <property type="match status" value="1"/>
</dbReference>
<feature type="domain" description="Ketopantoate reductase C-terminal" evidence="2">
    <location>
        <begin position="167"/>
        <end position="292"/>
    </location>
</feature>
<keyword evidence="4" id="KW-1185">Reference proteome</keyword>
<dbReference type="OrthoDB" id="3609at2759"/>
<protein>
    <recommendedName>
        <fullName evidence="5">2-dehydropantoate 2-reductase</fullName>
    </recommendedName>
</protein>
<dbReference type="Pfam" id="PF08546">
    <property type="entry name" value="ApbA_C"/>
    <property type="match status" value="1"/>
</dbReference>
<accession>Q5AT86</accession>
<dbReference type="GO" id="GO:0005737">
    <property type="term" value="C:cytoplasm"/>
    <property type="evidence" value="ECO:0000318"/>
    <property type="project" value="GO_Central"/>
</dbReference>
<evidence type="ECO:0000259" key="2">
    <source>
        <dbReference type="Pfam" id="PF08546"/>
    </source>
</evidence>
<evidence type="ECO:0000313" key="3">
    <source>
        <dbReference type="EMBL" id="CBF80667.1"/>
    </source>
</evidence>
<dbReference type="InParanoid" id="Q5AT86"/>
<accession>C8VEK9</accession>
<dbReference type="HOGENOM" id="CLU_031468_2_0_1"/>
<dbReference type="Pfam" id="PF02558">
    <property type="entry name" value="ApbA"/>
    <property type="match status" value="1"/>
</dbReference>
<dbReference type="RefSeq" id="XP_681763.1">
    <property type="nucleotide sequence ID" value="XM_676671.1"/>
</dbReference>
<dbReference type="InterPro" id="IPR013332">
    <property type="entry name" value="KPR_N"/>
</dbReference>
<dbReference type="InterPro" id="IPR013752">
    <property type="entry name" value="KPA_reductase"/>
</dbReference>
<dbReference type="AlphaFoldDB" id="Q5AT86"/>
<dbReference type="OMA" id="FKPSMLQ"/>
<gene>
    <name evidence="3" type="ORF">ANIA_08494</name>
</gene>
<reference evidence="4" key="2">
    <citation type="journal article" date="2009" name="Fungal Genet. Biol.">
        <title>The 2008 update of the Aspergillus nidulans genome annotation: a community effort.</title>
        <authorList>
            <person name="Wortman J.R."/>
            <person name="Gilsenan J.M."/>
            <person name="Joardar V."/>
            <person name="Deegan J."/>
            <person name="Clutterbuck J."/>
            <person name="Andersen M.R."/>
            <person name="Archer D."/>
            <person name="Bencina M."/>
            <person name="Braus G."/>
            <person name="Coutinho P."/>
            <person name="von Dohren H."/>
            <person name="Doonan J."/>
            <person name="Driessen A.J."/>
            <person name="Durek P."/>
            <person name="Espeso E."/>
            <person name="Fekete E."/>
            <person name="Flipphi M."/>
            <person name="Estrada C.G."/>
            <person name="Geysens S."/>
            <person name="Goldman G."/>
            <person name="de Groot P.W."/>
            <person name="Hansen K."/>
            <person name="Harris S.D."/>
            <person name="Heinekamp T."/>
            <person name="Helmstaedt K."/>
            <person name="Henrissat B."/>
            <person name="Hofmann G."/>
            <person name="Homan T."/>
            <person name="Horio T."/>
            <person name="Horiuchi H."/>
            <person name="James S."/>
            <person name="Jones M."/>
            <person name="Karaffa L."/>
            <person name="Karanyi Z."/>
            <person name="Kato M."/>
            <person name="Keller N."/>
            <person name="Kelly D.E."/>
            <person name="Kiel J.A."/>
            <person name="Kim J.M."/>
            <person name="van der Klei I.J."/>
            <person name="Klis F.M."/>
            <person name="Kovalchuk A."/>
            <person name="Krasevec N."/>
            <person name="Kubicek C.P."/>
            <person name="Liu B."/>
            <person name="Maccabe A."/>
            <person name="Meyer V."/>
            <person name="Mirabito P."/>
            <person name="Miskei M."/>
            <person name="Mos M."/>
            <person name="Mullins J."/>
            <person name="Nelson D.R."/>
            <person name="Nielsen J."/>
            <person name="Oakley B.R."/>
            <person name="Osmani S.A."/>
            <person name="Pakula T."/>
            <person name="Paszewski A."/>
            <person name="Paulsen I."/>
            <person name="Pilsyk S."/>
            <person name="Pocsi I."/>
            <person name="Punt P.J."/>
            <person name="Ram A.F."/>
            <person name="Ren Q."/>
            <person name="Robellet X."/>
            <person name="Robson G."/>
            <person name="Seiboth B."/>
            <person name="van Solingen P."/>
            <person name="Specht T."/>
            <person name="Sun J."/>
            <person name="Taheri-Talesh N."/>
            <person name="Takeshita N."/>
            <person name="Ussery D."/>
            <person name="vanKuyk P.A."/>
            <person name="Visser H."/>
            <person name="van de Vondervoort P.J."/>
            <person name="de Vries R.P."/>
            <person name="Walton J."/>
            <person name="Xiang X."/>
            <person name="Xiong Y."/>
            <person name="Zeng A.P."/>
            <person name="Brandt B.W."/>
            <person name="Cornell M.J."/>
            <person name="van den Hondel C.A."/>
            <person name="Visser J."/>
            <person name="Oliver S.G."/>
            <person name="Turner G."/>
        </authorList>
    </citation>
    <scope>GENOME REANNOTATION</scope>
    <source>
        <strain evidence="4">FGSC A4 / ATCC 38163 / CBS 112.46 / NRRL 194 / M139</strain>
    </source>
</reference>
<dbReference type="InterPro" id="IPR008927">
    <property type="entry name" value="6-PGluconate_DH-like_C_sf"/>
</dbReference>
<dbReference type="Gene3D" id="1.10.1040.10">
    <property type="entry name" value="N-(1-d-carboxylethyl)-l-norvaline Dehydrogenase, domain 2"/>
    <property type="match status" value="1"/>
</dbReference>
<name>Q5AT86_EMENI</name>
<dbReference type="PANTHER" id="PTHR21708:SF30">
    <property type="entry name" value="2-DEHYDROPANTOATE 2-REDUCTASE-RELATED"/>
    <property type="match status" value="1"/>
</dbReference>
<dbReference type="InterPro" id="IPR013328">
    <property type="entry name" value="6PGD_dom2"/>
</dbReference>
<dbReference type="GeneID" id="2868617"/>
<dbReference type="KEGG" id="ani:ANIA_08494"/>
<organism evidence="3 4">
    <name type="scientific">Emericella nidulans (strain FGSC A4 / ATCC 38163 / CBS 112.46 / NRRL 194 / M139)</name>
    <name type="common">Aspergillus nidulans</name>
    <dbReference type="NCBI Taxonomy" id="227321"/>
    <lineage>
        <taxon>Eukaryota</taxon>
        <taxon>Fungi</taxon>
        <taxon>Dikarya</taxon>
        <taxon>Ascomycota</taxon>
        <taxon>Pezizomycotina</taxon>
        <taxon>Eurotiomycetes</taxon>
        <taxon>Eurotiomycetidae</taxon>
        <taxon>Eurotiales</taxon>
        <taxon>Aspergillaceae</taxon>
        <taxon>Aspergillus</taxon>
        <taxon>Aspergillus subgen. Nidulantes</taxon>
    </lineage>
</organism>